<proteinExistence type="predicted"/>
<accession>A0A7S4A350</accession>
<name>A0A7S4A350_9STRA</name>
<evidence type="ECO:0000256" key="1">
    <source>
        <dbReference type="SAM" id="MobiDB-lite"/>
    </source>
</evidence>
<feature type="region of interest" description="Disordered" evidence="1">
    <location>
        <begin position="71"/>
        <end position="119"/>
    </location>
</feature>
<sequence length="133" mass="14089">MMFTPHQADAVRRALRKGLDQEGPPSQGLDGRLGAALADKGRVRFTADQKDDVKIALRTLDEEKELRAGLGAALAGPEGRPTTDVDGPALTEPVTEPKSPKVGATMDGSAHSFQGYGRKVSEDGGDPTFCWSL</sequence>
<feature type="region of interest" description="Disordered" evidence="1">
    <location>
        <begin position="1"/>
        <end position="32"/>
    </location>
</feature>
<gene>
    <name evidence="2" type="ORF">PCAL00307_LOCUS17594</name>
</gene>
<organism evidence="2">
    <name type="scientific">Pelagomonas calceolata</name>
    <dbReference type="NCBI Taxonomy" id="35677"/>
    <lineage>
        <taxon>Eukaryota</taxon>
        <taxon>Sar</taxon>
        <taxon>Stramenopiles</taxon>
        <taxon>Ochrophyta</taxon>
        <taxon>Pelagophyceae</taxon>
        <taxon>Pelagomonadales</taxon>
        <taxon>Pelagomonadaceae</taxon>
        <taxon>Pelagomonas</taxon>
    </lineage>
</organism>
<feature type="compositionally biased region" description="Low complexity" evidence="1">
    <location>
        <begin position="71"/>
        <end position="80"/>
    </location>
</feature>
<dbReference type="AlphaFoldDB" id="A0A7S4A350"/>
<reference evidence="2" key="1">
    <citation type="submission" date="2021-01" db="EMBL/GenBank/DDBJ databases">
        <authorList>
            <person name="Corre E."/>
            <person name="Pelletier E."/>
            <person name="Niang G."/>
            <person name="Scheremetjew M."/>
            <person name="Finn R."/>
            <person name="Kale V."/>
            <person name="Holt S."/>
            <person name="Cochrane G."/>
            <person name="Meng A."/>
            <person name="Brown T."/>
            <person name="Cohen L."/>
        </authorList>
    </citation>
    <scope>NUCLEOTIDE SEQUENCE</scope>
    <source>
        <strain evidence="2">CCMP1756</strain>
    </source>
</reference>
<protein>
    <submittedName>
        <fullName evidence="2">Uncharacterized protein</fullName>
    </submittedName>
</protein>
<evidence type="ECO:0000313" key="2">
    <source>
        <dbReference type="EMBL" id="CAE0702149.1"/>
    </source>
</evidence>
<feature type="compositionally biased region" description="Basic and acidic residues" evidence="1">
    <location>
        <begin position="9"/>
        <end position="20"/>
    </location>
</feature>
<dbReference type="EMBL" id="HBIW01020447">
    <property type="protein sequence ID" value="CAE0702149.1"/>
    <property type="molecule type" value="Transcribed_RNA"/>
</dbReference>